<dbReference type="GO" id="GO:0051131">
    <property type="term" value="P:chaperone-mediated protein complex assembly"/>
    <property type="evidence" value="ECO:0007669"/>
    <property type="project" value="InterPro"/>
</dbReference>
<dbReference type="EMBL" id="BEYU01000076">
    <property type="protein sequence ID" value="GBG30474.1"/>
    <property type="molecule type" value="Genomic_DNA"/>
</dbReference>
<dbReference type="PANTHER" id="PTHR14667:SF2">
    <property type="entry name" value="BARDET-BIEDL SYNDROME 10 PROTEIN"/>
    <property type="match status" value="1"/>
</dbReference>
<gene>
    <name evidence="1" type="ORF">FCC1311_066932</name>
</gene>
<dbReference type="GO" id="GO:0005524">
    <property type="term" value="F:ATP binding"/>
    <property type="evidence" value="ECO:0007669"/>
    <property type="project" value="InterPro"/>
</dbReference>
<dbReference type="Proteomes" id="UP000241890">
    <property type="component" value="Unassembled WGS sequence"/>
</dbReference>
<dbReference type="SUPFAM" id="SSF48592">
    <property type="entry name" value="GroEL equatorial domain-like"/>
    <property type="match status" value="1"/>
</dbReference>
<keyword evidence="2" id="KW-1185">Reference proteome</keyword>
<dbReference type="Pfam" id="PF00118">
    <property type="entry name" value="Cpn60_TCP1"/>
    <property type="match status" value="1"/>
</dbReference>
<dbReference type="Gene3D" id="3.50.7.10">
    <property type="entry name" value="GroEL"/>
    <property type="match status" value="1"/>
</dbReference>
<evidence type="ECO:0000313" key="1">
    <source>
        <dbReference type="EMBL" id="GBG30474.1"/>
    </source>
</evidence>
<dbReference type="InterPro" id="IPR042619">
    <property type="entry name" value="BBS10"/>
</dbReference>
<accession>A0A2R5GRG3</accession>
<name>A0A2R5GRG3_9STRA</name>
<dbReference type="InterPro" id="IPR027413">
    <property type="entry name" value="GROEL-like_equatorial_sf"/>
</dbReference>
<dbReference type="InParanoid" id="A0A2R5GRG3"/>
<proteinExistence type="predicted"/>
<dbReference type="Gene3D" id="3.30.260.10">
    <property type="entry name" value="TCP-1-like chaperonin intermediate domain"/>
    <property type="match status" value="1"/>
</dbReference>
<dbReference type="AlphaFoldDB" id="A0A2R5GRG3"/>
<dbReference type="Gene3D" id="1.10.560.10">
    <property type="entry name" value="GroEL-like equatorial domain"/>
    <property type="match status" value="1"/>
</dbReference>
<reference evidence="1 2" key="1">
    <citation type="submission" date="2017-12" db="EMBL/GenBank/DDBJ databases">
        <title>Sequencing, de novo assembly and annotation of complete genome of a new Thraustochytrid species, strain FCC1311.</title>
        <authorList>
            <person name="Sedici K."/>
            <person name="Godart F."/>
            <person name="Aiese Cigliano R."/>
            <person name="Sanseverino W."/>
            <person name="Barakat M."/>
            <person name="Ortet P."/>
            <person name="Marechal E."/>
            <person name="Cagnac O."/>
            <person name="Amato A."/>
        </authorList>
    </citation>
    <scope>NUCLEOTIDE SEQUENCE [LARGE SCALE GENOMIC DNA]</scope>
</reference>
<evidence type="ECO:0000313" key="2">
    <source>
        <dbReference type="Proteomes" id="UP000241890"/>
    </source>
</evidence>
<sequence>MGANASSPRWTDDPCGEQLDAYIRCATKYGGKEPEEYEEYCESERSLARFVSASAQEAHPVGALLTSSFGPFGRDHLIVSTITNQLKVTKSGKAGLDGLFPRKSTIPPELHLLLIEIKALEREAGDGASTLGIMAAAALQEMTDLHLSDGACVRLARALRELRAGSAWHHLVHETALRCNAVAPPNATTGVAQVAASALQGQFPPQQERALVEALVKWIAGAASNCGGLGAAAWSAASTADRLLVPCIGQRGPQVLGVSAFALSRPPMYRIEAQQGSARTQEVRQARFTVWLCALAAIEARDNAAVYVDSAESLEHAVAYSAARTVANLELLHTRAQVNLLVCTKVLHQVALDTCERLGILVVQSVSESEARDLCALAGTTPIVDTSVFSLLSESASVSTTSPFSRFVGRAARAAETRIGGSICVLIEGIKAGPASSEISCGQVLVHGPTLGLAKEYAASLARAARLVALWAKEFEASMKDTSRHAHHTLGHNLVAVGAAWESALASVLASMSTSASLERNTFEANAVLSVLRAAARAIPLALVPHDARQKLEVKLRRAELSEQEMFTCIRWDAAGQWALKETRIDSLGSDSAGRREPVALKIRQLERLVSFLEQTLRVDALILGANVAKK</sequence>
<dbReference type="InterPro" id="IPR002423">
    <property type="entry name" value="Cpn60/GroEL/TCP-1"/>
</dbReference>
<dbReference type="InterPro" id="IPR027409">
    <property type="entry name" value="GroEL-like_apical_dom_sf"/>
</dbReference>
<organism evidence="1 2">
    <name type="scientific">Hondaea fermentalgiana</name>
    <dbReference type="NCBI Taxonomy" id="2315210"/>
    <lineage>
        <taxon>Eukaryota</taxon>
        <taxon>Sar</taxon>
        <taxon>Stramenopiles</taxon>
        <taxon>Bigyra</taxon>
        <taxon>Labyrinthulomycetes</taxon>
        <taxon>Thraustochytrida</taxon>
        <taxon>Thraustochytriidae</taxon>
        <taxon>Hondaea</taxon>
    </lineage>
</organism>
<protein>
    <submittedName>
        <fullName evidence="1">Uncharacterized protein</fullName>
    </submittedName>
</protein>
<dbReference type="InterPro" id="IPR027410">
    <property type="entry name" value="TCP-1-like_intermed_sf"/>
</dbReference>
<comment type="caution">
    <text evidence="1">The sequence shown here is derived from an EMBL/GenBank/DDBJ whole genome shotgun (WGS) entry which is preliminary data.</text>
</comment>
<dbReference type="PANTHER" id="PTHR14667">
    <property type="entry name" value="BARDET-BIEDL SYNDROME 10 PROTEIN"/>
    <property type="match status" value="1"/>
</dbReference>
<dbReference type="SUPFAM" id="SSF52029">
    <property type="entry name" value="GroEL apical domain-like"/>
    <property type="match status" value="1"/>
</dbReference>